<dbReference type="Proteomes" id="UP001205105">
    <property type="component" value="Unassembled WGS sequence"/>
</dbReference>
<sequence>MGGTCTTCQISWSLWEWNTTTNVTEGSQFSASYTGFTVPPSLTLLNFSLSTTWTLLPSKAYGIVALTNVSLYSYAIGTGSGAGTPVLDAGWSNLGVFYQRSVTPLGPANSSTFVYVGQGFRTGPNPAGYWLTAVKLQIEDGTHTSYPNLSVPVSLWSYNATSKKPGDQVPGSTQYIAVDVPASLSLVTFALDDPYVLTPGTNYTVAIGMPSDRSLVLALGVGAGTPALAPGFASLGFAGGVATPGQPGSLAGWQVVAQAVLISQLEGFPVT</sequence>
<reference evidence="1" key="1">
    <citation type="submission" date="2020-11" db="EMBL/GenBank/DDBJ databases">
        <title>Chlorella ohadii genome sequencing and assembly.</title>
        <authorList>
            <person name="Murik O."/>
            <person name="Treves H."/>
            <person name="Kedem I."/>
            <person name="Shotland Y."/>
            <person name="Kaplan A."/>
        </authorList>
    </citation>
    <scope>NUCLEOTIDE SEQUENCE</scope>
    <source>
        <strain evidence="1">1</strain>
    </source>
</reference>
<keyword evidence="2" id="KW-1185">Reference proteome</keyword>
<accession>A0AAD5DSW0</accession>
<name>A0AAD5DSW0_9CHLO</name>
<dbReference type="AlphaFoldDB" id="A0AAD5DSW0"/>
<evidence type="ECO:0000313" key="1">
    <source>
        <dbReference type="EMBL" id="KAI7843370.1"/>
    </source>
</evidence>
<evidence type="ECO:0000313" key="2">
    <source>
        <dbReference type="Proteomes" id="UP001205105"/>
    </source>
</evidence>
<dbReference type="EMBL" id="JADXDR010000040">
    <property type="protein sequence ID" value="KAI7843370.1"/>
    <property type="molecule type" value="Genomic_DNA"/>
</dbReference>
<proteinExistence type="predicted"/>
<gene>
    <name evidence="1" type="ORF">COHA_003066</name>
</gene>
<comment type="caution">
    <text evidence="1">The sequence shown here is derived from an EMBL/GenBank/DDBJ whole genome shotgun (WGS) entry which is preliminary data.</text>
</comment>
<protein>
    <submittedName>
        <fullName evidence="1">Uncharacterized protein</fullName>
    </submittedName>
</protein>
<organism evidence="1 2">
    <name type="scientific">Chlorella ohadii</name>
    <dbReference type="NCBI Taxonomy" id="2649997"/>
    <lineage>
        <taxon>Eukaryota</taxon>
        <taxon>Viridiplantae</taxon>
        <taxon>Chlorophyta</taxon>
        <taxon>core chlorophytes</taxon>
        <taxon>Trebouxiophyceae</taxon>
        <taxon>Chlorellales</taxon>
        <taxon>Chlorellaceae</taxon>
        <taxon>Chlorella clade</taxon>
        <taxon>Chlorella</taxon>
    </lineage>
</organism>